<feature type="compositionally biased region" description="Low complexity" evidence="1">
    <location>
        <begin position="497"/>
        <end position="512"/>
    </location>
</feature>
<feature type="compositionally biased region" description="Polar residues" evidence="1">
    <location>
        <begin position="465"/>
        <end position="476"/>
    </location>
</feature>
<sequence>MTSSKPLLLSPSTSLLNLQSNQHQQQQQQPAVAVVRRRKPNITRSTSSSISSNLSSSDQYSFTSSTTHLTQPPHSADHYHHHHSNPSSTITSLFPKSIQLQPDHHHHHHSIKSYQHQHQNQSINSLLHHLVLPKSSHRHSTYLNHILSLFNSLTQCPTTTTTTINTSPTNLHRNSTHRHSNQFNRNSIPSSSSSTPNPEASINLESDGWTYLGTRQEVRLYTRELTSTEHFIISQNQPEDEFISTSIHESVSLPYFRGEGYLNGKWNSFDLAATLSSIPVRSMCDSKVDLSKSLVYQILDSNQIGDQLLKLSFKDQFPIGPRNQSLVQAFRPYKTSNHSKSSSFELSHQLNLHDDFDFDADFDLDADTDDDSGGVWVSTSVVDSLIPESEPNSRSWLSLCGFSFRPTSRPPTYSSIPIHPSQPAPSTSPESYSSQTRIPHPDRTSPIQPLSYHHSTPSNSSSNPKQRITSPSQTISGDLPSIVKRLSLTISPVHNQLNSSSLPNPSSLSKSLPNHHHHQNHPSNQRLSKNLSQIEWPTITYQTSILQPIQISKSSINLNLSPINNHKRNSLINFSSPIYSSISPTLNLSNSNLRRNRASSILSTSSPVHYSPTQRIRSGSSSTTHQELQEEEEEEEEEEKNGKKDTNGTHVSLVMKVYHGQKVPLSLVQYGFAPHLSRRNQPKGIKILSEEFNPMTSFYKILFKSNQPNLIMIRFHGSTFSTNHSGRYGDDDQGEYEIIVLRSEKWKVLFDKPNREAEDKENEDDNGGLWKGAGTVWVMCARDGLPVEVMIRKIGKGGRERESGKTDRVLFGFGGSRSK</sequence>
<proteinExistence type="predicted"/>
<dbReference type="KEGG" id="mlr:MELLADRAFT_79388"/>
<dbReference type="GeneID" id="18933264"/>
<dbReference type="EMBL" id="GL883154">
    <property type="protein sequence ID" value="EGF99771.1"/>
    <property type="molecule type" value="Genomic_DNA"/>
</dbReference>
<feature type="region of interest" description="Disordered" evidence="1">
    <location>
        <begin position="796"/>
        <end position="819"/>
    </location>
</feature>
<feature type="compositionally biased region" description="Low complexity" evidence="1">
    <location>
        <begin position="45"/>
        <end position="67"/>
    </location>
</feature>
<feature type="compositionally biased region" description="Polar residues" evidence="1">
    <location>
        <begin position="604"/>
        <end position="626"/>
    </location>
</feature>
<dbReference type="RefSeq" id="XP_007416911.1">
    <property type="nucleotide sequence ID" value="XM_007416849.1"/>
</dbReference>
<feature type="compositionally biased region" description="Polar residues" evidence="1">
    <location>
        <begin position="424"/>
        <end position="437"/>
    </location>
</feature>
<evidence type="ECO:0000256" key="1">
    <source>
        <dbReference type="SAM" id="MobiDB-lite"/>
    </source>
</evidence>
<dbReference type="OrthoDB" id="2535636at2759"/>
<feature type="compositionally biased region" description="Basic and acidic residues" evidence="1">
    <location>
        <begin position="797"/>
        <end position="808"/>
    </location>
</feature>
<dbReference type="HOGENOM" id="CLU_345141_0_0_1"/>
<dbReference type="InParanoid" id="F4S686"/>
<dbReference type="AlphaFoldDB" id="F4S686"/>
<dbReference type="Gene3D" id="3.30.530.20">
    <property type="match status" value="1"/>
</dbReference>
<keyword evidence="3" id="KW-1185">Reference proteome</keyword>
<feature type="region of interest" description="Disordered" evidence="1">
    <location>
        <begin position="19"/>
        <end position="91"/>
    </location>
</feature>
<feature type="region of interest" description="Disordered" evidence="1">
    <location>
        <begin position="161"/>
        <end position="202"/>
    </location>
</feature>
<gene>
    <name evidence="2" type="ORF">MELLADRAFT_79388</name>
</gene>
<evidence type="ECO:0000313" key="3">
    <source>
        <dbReference type="Proteomes" id="UP000001072"/>
    </source>
</evidence>
<feature type="compositionally biased region" description="Low complexity" evidence="1">
    <location>
        <begin position="184"/>
        <end position="201"/>
    </location>
</feature>
<dbReference type="InterPro" id="IPR023393">
    <property type="entry name" value="START-like_dom_sf"/>
</dbReference>
<name>F4S686_MELLP</name>
<feature type="compositionally biased region" description="Acidic residues" evidence="1">
    <location>
        <begin position="629"/>
        <end position="639"/>
    </location>
</feature>
<dbReference type="VEuPathDB" id="FungiDB:MELLADRAFT_79388"/>
<organism evidence="3">
    <name type="scientific">Melampsora larici-populina (strain 98AG31 / pathotype 3-4-7)</name>
    <name type="common">Poplar leaf rust fungus</name>
    <dbReference type="NCBI Taxonomy" id="747676"/>
    <lineage>
        <taxon>Eukaryota</taxon>
        <taxon>Fungi</taxon>
        <taxon>Dikarya</taxon>
        <taxon>Basidiomycota</taxon>
        <taxon>Pucciniomycotina</taxon>
        <taxon>Pucciniomycetes</taxon>
        <taxon>Pucciniales</taxon>
        <taxon>Melampsoraceae</taxon>
        <taxon>Melampsora</taxon>
    </lineage>
</organism>
<feature type="compositionally biased region" description="Low complexity" evidence="1">
    <location>
        <begin position="19"/>
        <end position="29"/>
    </location>
</feature>
<feature type="region of interest" description="Disordered" evidence="1">
    <location>
        <begin position="602"/>
        <end position="648"/>
    </location>
</feature>
<feature type="region of interest" description="Disordered" evidence="1">
    <location>
        <begin position="495"/>
        <end position="527"/>
    </location>
</feature>
<accession>F4S686</accession>
<evidence type="ECO:0000313" key="2">
    <source>
        <dbReference type="EMBL" id="EGF99771.1"/>
    </source>
</evidence>
<dbReference type="Proteomes" id="UP000001072">
    <property type="component" value="Unassembled WGS sequence"/>
</dbReference>
<dbReference type="eggNOG" id="ENOG502SEK9">
    <property type="taxonomic scope" value="Eukaryota"/>
</dbReference>
<reference evidence="3" key="1">
    <citation type="journal article" date="2011" name="Proc. Natl. Acad. Sci. U.S.A.">
        <title>Obligate biotrophy features unraveled by the genomic analysis of rust fungi.</title>
        <authorList>
            <person name="Duplessis S."/>
            <person name="Cuomo C.A."/>
            <person name="Lin Y.-C."/>
            <person name="Aerts A."/>
            <person name="Tisserant E."/>
            <person name="Veneault-Fourrey C."/>
            <person name="Joly D.L."/>
            <person name="Hacquard S."/>
            <person name="Amselem J."/>
            <person name="Cantarel B.L."/>
            <person name="Chiu R."/>
            <person name="Coutinho P.M."/>
            <person name="Feau N."/>
            <person name="Field M."/>
            <person name="Frey P."/>
            <person name="Gelhaye E."/>
            <person name="Goldberg J."/>
            <person name="Grabherr M.G."/>
            <person name="Kodira C.D."/>
            <person name="Kohler A."/>
            <person name="Kuees U."/>
            <person name="Lindquist E.A."/>
            <person name="Lucas S.M."/>
            <person name="Mago R."/>
            <person name="Mauceli E."/>
            <person name="Morin E."/>
            <person name="Murat C."/>
            <person name="Pangilinan J.L."/>
            <person name="Park R."/>
            <person name="Pearson M."/>
            <person name="Quesneville H."/>
            <person name="Rouhier N."/>
            <person name="Sakthikumar S."/>
            <person name="Salamov A.A."/>
            <person name="Schmutz J."/>
            <person name="Selles B."/>
            <person name="Shapiro H."/>
            <person name="Tanguay P."/>
            <person name="Tuskan G.A."/>
            <person name="Henrissat B."/>
            <person name="Van de Peer Y."/>
            <person name="Rouze P."/>
            <person name="Ellis J.G."/>
            <person name="Dodds P.N."/>
            <person name="Schein J.E."/>
            <person name="Zhong S."/>
            <person name="Hamelin R.C."/>
            <person name="Grigoriev I.V."/>
            <person name="Szabo L.J."/>
            <person name="Martin F."/>
        </authorList>
    </citation>
    <scope>NUCLEOTIDE SEQUENCE [LARGE SCALE GENOMIC DNA]</scope>
    <source>
        <strain evidence="3">98AG31 / pathotype 3-4-7</strain>
    </source>
</reference>
<feature type="compositionally biased region" description="Low complexity" evidence="1">
    <location>
        <begin position="451"/>
        <end position="464"/>
    </location>
</feature>
<feature type="region of interest" description="Disordered" evidence="1">
    <location>
        <begin position="411"/>
        <end position="477"/>
    </location>
</feature>
<feature type="compositionally biased region" description="Low complexity" evidence="1">
    <location>
        <begin position="161"/>
        <end position="171"/>
    </location>
</feature>
<protein>
    <submittedName>
        <fullName evidence="2">Uncharacterized protein</fullName>
    </submittedName>
</protein>